<evidence type="ECO:0000313" key="3">
    <source>
        <dbReference type="Proteomes" id="UP000232688"/>
    </source>
</evidence>
<reference evidence="2 3" key="1">
    <citation type="submission" date="2017-10" db="EMBL/GenBank/DDBJ databases">
        <title>Extensive intraspecific genome diversity in a model arbuscular mycorrhizal fungus.</title>
        <authorList>
            <person name="Chen E.C.H."/>
            <person name="Morin E."/>
            <person name="Baudet D."/>
            <person name="Noel J."/>
            <person name="Ndikumana S."/>
            <person name="Charron P."/>
            <person name="St-Onge C."/>
            <person name="Giorgi J."/>
            <person name="Grigoriev I.V."/>
            <person name="Roux C."/>
            <person name="Martin F.M."/>
            <person name="Corradi N."/>
        </authorList>
    </citation>
    <scope>NUCLEOTIDE SEQUENCE [LARGE SCALE GENOMIC DNA]</scope>
    <source>
        <strain evidence="2 3">A1</strain>
    </source>
</reference>
<protein>
    <submittedName>
        <fullName evidence="2">Uncharacterized protein</fullName>
    </submittedName>
</protein>
<sequence>MILRSNDQVHVNHRLYINLPIIIVYALYYFSFSIIPYKKNVTIVVILDQYCARHLVFETFISQNSSTLSYEPIK</sequence>
<reference evidence="2 3" key="2">
    <citation type="submission" date="2017-10" db="EMBL/GenBank/DDBJ databases">
        <title>Genome analyses suggest a sexual origin of heterokaryosis in a supposedly ancient asexual fungus.</title>
        <authorList>
            <person name="Corradi N."/>
            <person name="Sedzielewska K."/>
            <person name="Noel J."/>
            <person name="Charron P."/>
            <person name="Farinelli L."/>
            <person name="Marton T."/>
            <person name="Kruger M."/>
            <person name="Pelin A."/>
            <person name="Brachmann A."/>
            <person name="Corradi N."/>
        </authorList>
    </citation>
    <scope>NUCLEOTIDE SEQUENCE [LARGE SCALE GENOMIC DNA]</scope>
    <source>
        <strain evidence="2 3">A1</strain>
    </source>
</reference>
<evidence type="ECO:0000256" key="1">
    <source>
        <dbReference type="SAM" id="Phobius"/>
    </source>
</evidence>
<dbReference type="AlphaFoldDB" id="A0A2N0RY97"/>
<keyword evidence="1" id="KW-0812">Transmembrane</keyword>
<keyword evidence="1" id="KW-1133">Transmembrane helix</keyword>
<evidence type="ECO:0000313" key="2">
    <source>
        <dbReference type="EMBL" id="PKC68287.1"/>
    </source>
</evidence>
<feature type="transmembrane region" description="Helical" evidence="1">
    <location>
        <begin position="15"/>
        <end position="35"/>
    </location>
</feature>
<comment type="caution">
    <text evidence="2">The sequence shown here is derived from an EMBL/GenBank/DDBJ whole genome shotgun (WGS) entry which is preliminary data.</text>
</comment>
<gene>
    <name evidence="2" type="ORF">RhiirA1_149112</name>
</gene>
<dbReference type="VEuPathDB" id="FungiDB:RhiirA1_149112"/>
<dbReference type="EMBL" id="LLXH01000340">
    <property type="protein sequence ID" value="PKC68287.1"/>
    <property type="molecule type" value="Genomic_DNA"/>
</dbReference>
<accession>A0A2N0RY97</accession>
<keyword evidence="1" id="KW-0472">Membrane</keyword>
<proteinExistence type="predicted"/>
<dbReference type="Proteomes" id="UP000232688">
    <property type="component" value="Unassembled WGS sequence"/>
</dbReference>
<organism evidence="2 3">
    <name type="scientific">Rhizophagus irregularis</name>
    <dbReference type="NCBI Taxonomy" id="588596"/>
    <lineage>
        <taxon>Eukaryota</taxon>
        <taxon>Fungi</taxon>
        <taxon>Fungi incertae sedis</taxon>
        <taxon>Mucoromycota</taxon>
        <taxon>Glomeromycotina</taxon>
        <taxon>Glomeromycetes</taxon>
        <taxon>Glomerales</taxon>
        <taxon>Glomeraceae</taxon>
        <taxon>Rhizophagus</taxon>
    </lineage>
</organism>
<name>A0A2N0RY97_9GLOM</name>